<dbReference type="EMBL" id="KL142408">
    <property type="protein sequence ID" value="KDR68397.1"/>
    <property type="molecule type" value="Genomic_DNA"/>
</dbReference>
<protein>
    <submittedName>
        <fullName evidence="1">Uncharacterized protein</fullName>
    </submittedName>
</protein>
<evidence type="ECO:0000313" key="2">
    <source>
        <dbReference type="Proteomes" id="UP000027222"/>
    </source>
</evidence>
<gene>
    <name evidence="1" type="ORF">GALMADRAFT_257062</name>
</gene>
<keyword evidence="2" id="KW-1185">Reference proteome</keyword>
<evidence type="ECO:0000313" key="1">
    <source>
        <dbReference type="EMBL" id="KDR68397.1"/>
    </source>
</evidence>
<reference evidence="2" key="1">
    <citation type="journal article" date="2014" name="Proc. Natl. Acad. Sci. U.S.A.">
        <title>Extensive sampling of basidiomycete genomes demonstrates inadequacy of the white-rot/brown-rot paradigm for wood decay fungi.</title>
        <authorList>
            <person name="Riley R."/>
            <person name="Salamov A.A."/>
            <person name="Brown D.W."/>
            <person name="Nagy L.G."/>
            <person name="Floudas D."/>
            <person name="Held B.W."/>
            <person name="Levasseur A."/>
            <person name="Lombard V."/>
            <person name="Morin E."/>
            <person name="Otillar R."/>
            <person name="Lindquist E.A."/>
            <person name="Sun H."/>
            <person name="LaButti K.M."/>
            <person name="Schmutz J."/>
            <person name="Jabbour D."/>
            <person name="Luo H."/>
            <person name="Baker S.E."/>
            <person name="Pisabarro A.G."/>
            <person name="Walton J.D."/>
            <person name="Blanchette R.A."/>
            <person name="Henrissat B."/>
            <person name="Martin F."/>
            <person name="Cullen D."/>
            <person name="Hibbett D.S."/>
            <person name="Grigoriev I.V."/>
        </authorList>
    </citation>
    <scope>NUCLEOTIDE SEQUENCE [LARGE SCALE GENOMIC DNA]</scope>
    <source>
        <strain evidence="2">CBS 339.88</strain>
    </source>
</reference>
<accession>A0A067SEI8</accession>
<name>A0A067SEI8_GALM3</name>
<sequence>MANLIRSAKSGNDWTARELAAYNITIVSQTKNEFFGTNELPAPGPLTRSLVAFMTNDDRANAPDDESWRLLHYLDLALDPKAGQEAAADNFTAKLLEKLAYNGGRRIVFMRRALPFLTCGVTSSAQTDICVMDDNKILLLVQNKSLLSFKDPEPQVIAEAIAAYAMNNKVRQDSLGLPPLASITFPAITMVGTNPYFYKITVTAELSAAVQQGMYPTAKTKVLKYVPVLPRRHSLGMRPLENRVELMMCLESFKQFLGN</sequence>
<dbReference type="OrthoDB" id="3253976at2759"/>
<organism evidence="1 2">
    <name type="scientific">Galerina marginata (strain CBS 339.88)</name>
    <dbReference type="NCBI Taxonomy" id="685588"/>
    <lineage>
        <taxon>Eukaryota</taxon>
        <taxon>Fungi</taxon>
        <taxon>Dikarya</taxon>
        <taxon>Basidiomycota</taxon>
        <taxon>Agaricomycotina</taxon>
        <taxon>Agaricomycetes</taxon>
        <taxon>Agaricomycetidae</taxon>
        <taxon>Agaricales</taxon>
        <taxon>Agaricineae</taxon>
        <taxon>Strophariaceae</taxon>
        <taxon>Galerina</taxon>
    </lineage>
</organism>
<proteinExistence type="predicted"/>
<dbReference type="AlphaFoldDB" id="A0A067SEI8"/>
<dbReference type="HOGENOM" id="CLU_078038_0_0_1"/>
<dbReference type="Proteomes" id="UP000027222">
    <property type="component" value="Unassembled WGS sequence"/>
</dbReference>